<dbReference type="InterPro" id="IPR029035">
    <property type="entry name" value="DHS-like_NAD/FAD-binding_dom"/>
</dbReference>
<comment type="caution">
    <text evidence="2">Lacks conserved residue(s) required for the propagation of feature annotation.</text>
</comment>
<dbReference type="PROSITE" id="PS50305">
    <property type="entry name" value="SIRTUIN"/>
    <property type="match status" value="1"/>
</dbReference>
<accession>A0A1W1Y270</accession>
<feature type="binding site" evidence="2">
    <location>
        <position position="182"/>
    </location>
    <ligand>
        <name>Zn(2+)</name>
        <dbReference type="ChEBI" id="CHEBI:29105"/>
    </ligand>
</feature>
<evidence type="ECO:0000259" key="3">
    <source>
        <dbReference type="PROSITE" id="PS50305"/>
    </source>
</evidence>
<dbReference type="OrthoDB" id="394960at2"/>
<keyword evidence="1" id="KW-0520">NAD</keyword>
<keyword evidence="2" id="KW-0479">Metal-binding</keyword>
<protein>
    <submittedName>
        <fullName evidence="4">NAD-dependent protein deacetylase, SIR2 family</fullName>
    </submittedName>
</protein>
<evidence type="ECO:0000256" key="1">
    <source>
        <dbReference type="ARBA" id="ARBA00023027"/>
    </source>
</evidence>
<proteinExistence type="predicted"/>
<feature type="domain" description="Deacetylase sirtuin-type" evidence="3">
    <location>
        <begin position="9"/>
        <end position="294"/>
    </location>
</feature>
<keyword evidence="2" id="KW-0862">Zinc</keyword>
<dbReference type="GO" id="GO:0046872">
    <property type="term" value="F:metal ion binding"/>
    <property type="evidence" value="ECO:0007669"/>
    <property type="project" value="UniProtKB-KW"/>
</dbReference>
<feature type="binding site" evidence="2">
    <location>
        <position position="185"/>
    </location>
    <ligand>
        <name>Zn(2+)</name>
        <dbReference type="ChEBI" id="CHEBI:29105"/>
    </ligand>
</feature>
<feature type="binding site" evidence="2">
    <location>
        <position position="151"/>
    </location>
    <ligand>
        <name>Zn(2+)</name>
        <dbReference type="ChEBI" id="CHEBI:29105"/>
    </ligand>
</feature>
<dbReference type="AlphaFoldDB" id="A0A1W1Y270"/>
<dbReference type="Proteomes" id="UP000243884">
    <property type="component" value="Unassembled WGS sequence"/>
</dbReference>
<dbReference type="RefSeq" id="WP_084097729.1">
    <property type="nucleotide sequence ID" value="NZ_FWXK01000001.1"/>
</dbReference>
<dbReference type="InterPro" id="IPR026590">
    <property type="entry name" value="Ssirtuin_cat_dom"/>
</dbReference>
<organism evidence="4 5">
    <name type="scientific">Aerococcus suis</name>
    <dbReference type="NCBI Taxonomy" id="371602"/>
    <lineage>
        <taxon>Bacteria</taxon>
        <taxon>Bacillati</taxon>
        <taxon>Bacillota</taxon>
        <taxon>Bacilli</taxon>
        <taxon>Lactobacillales</taxon>
        <taxon>Aerococcaceae</taxon>
        <taxon>Aerococcus</taxon>
    </lineage>
</organism>
<dbReference type="EMBL" id="FWXK01000001">
    <property type="protein sequence ID" value="SMC30263.1"/>
    <property type="molecule type" value="Genomic_DNA"/>
</dbReference>
<evidence type="ECO:0000256" key="2">
    <source>
        <dbReference type="PROSITE-ProRule" id="PRU00236"/>
    </source>
</evidence>
<dbReference type="STRING" id="371602.SAMN04487984_0116"/>
<keyword evidence="5" id="KW-1185">Reference proteome</keyword>
<sequence length="294" mass="33884">MTNLAIDWAIDMKASQPEILKQAIDEAETIVVGIGAGMSAATGFTYAGPRFEEAFPDFIEKYHYYDMLQAFLSDFEDWEEYWAFQSRFALLNYFDQPVGQAYLDLKSILRDKTYHVITTNADNAFYAANYDMNKVFRIQGEYGLWQCSQFCHQQTYQDEALVRQMVAEQENMKVPSELVPHCPKCGAPLEVNKRDAERGMVEDADWHAQNKRYQDFLNAHEADKILYLEIGVGMTTPQFIRHPFQKWTANNPQALYVTMNQKPYRISADAKSQAIRITEDIAETLATVKQMKEG</sequence>
<name>A0A1W1Y270_9LACT</name>
<gene>
    <name evidence="4" type="ORF">SAMN04487984_0116</name>
</gene>
<feature type="binding site" evidence="2">
    <location>
        <position position="147"/>
    </location>
    <ligand>
        <name>Zn(2+)</name>
        <dbReference type="ChEBI" id="CHEBI:29105"/>
    </ligand>
</feature>
<dbReference type="SUPFAM" id="SSF52467">
    <property type="entry name" value="DHS-like NAD/FAD-binding domain"/>
    <property type="match status" value="1"/>
</dbReference>
<evidence type="ECO:0000313" key="4">
    <source>
        <dbReference type="EMBL" id="SMC30263.1"/>
    </source>
</evidence>
<reference evidence="5" key="1">
    <citation type="submission" date="2017-04" db="EMBL/GenBank/DDBJ databases">
        <authorList>
            <person name="Varghese N."/>
            <person name="Submissions S."/>
        </authorList>
    </citation>
    <scope>NUCLEOTIDE SEQUENCE [LARGE SCALE GENOMIC DNA]</scope>
    <source>
        <strain evidence="5">DSM 21500</strain>
    </source>
</reference>
<dbReference type="Gene3D" id="3.40.50.1220">
    <property type="entry name" value="TPP-binding domain"/>
    <property type="match status" value="1"/>
</dbReference>
<evidence type="ECO:0000313" key="5">
    <source>
        <dbReference type="Proteomes" id="UP000243884"/>
    </source>
</evidence>